<dbReference type="SUPFAM" id="SSF52218">
    <property type="entry name" value="Flavoproteins"/>
    <property type="match status" value="1"/>
</dbReference>
<evidence type="ECO:0000256" key="1">
    <source>
        <dbReference type="ARBA" id="ARBA00006252"/>
    </source>
</evidence>
<dbReference type="EMBL" id="CP048788">
    <property type="protein sequence ID" value="QJF52585.1"/>
    <property type="molecule type" value="Genomic_DNA"/>
</dbReference>
<organism evidence="4 5">
    <name type="scientific">Roseobacter ponti</name>
    <dbReference type="NCBI Taxonomy" id="1891787"/>
    <lineage>
        <taxon>Bacteria</taxon>
        <taxon>Pseudomonadati</taxon>
        <taxon>Pseudomonadota</taxon>
        <taxon>Alphaproteobacteria</taxon>
        <taxon>Rhodobacterales</taxon>
        <taxon>Roseobacteraceae</taxon>
        <taxon>Roseobacter</taxon>
    </lineage>
</organism>
<keyword evidence="5" id="KW-1185">Reference proteome</keyword>
<dbReference type="InterPro" id="IPR051545">
    <property type="entry name" value="NAD(P)H_dehydrogenase_qn"/>
</dbReference>
<dbReference type="GO" id="GO:0005829">
    <property type="term" value="C:cytosol"/>
    <property type="evidence" value="ECO:0007669"/>
    <property type="project" value="TreeGrafter"/>
</dbReference>
<dbReference type="KEGG" id="rpon:G3256_16110"/>
<dbReference type="Gene3D" id="3.40.50.360">
    <property type="match status" value="1"/>
</dbReference>
<dbReference type="Pfam" id="PF02525">
    <property type="entry name" value="Flavodoxin_2"/>
    <property type="match status" value="1"/>
</dbReference>
<sequence length="222" mass="24485">MNVLIVHAHPESKSFNGAMTAVAHRTLSTQGHTVTVSDLYRDGFKAVSDRGNFTGEVDPEFLKLQAEERFAAHNNGFSDELEQEISRLEAADLVIFQFPLWWFGFPAIMKGWVDRTFAAGRIYGGSPPYEGGRFRGRRALLSLTTGAPAEVYEADGMHGDLMGILRPIHRGILSFVGYDVLAPQVLCGAARVGEKAREDALEAWADRLTGIMNEAPIEIGRY</sequence>
<evidence type="ECO:0000313" key="5">
    <source>
        <dbReference type="Proteomes" id="UP000503308"/>
    </source>
</evidence>
<dbReference type="GO" id="GO:0003955">
    <property type="term" value="F:NAD(P)H dehydrogenase (quinone) activity"/>
    <property type="evidence" value="ECO:0007669"/>
    <property type="project" value="TreeGrafter"/>
</dbReference>
<gene>
    <name evidence="4" type="ORF">G3256_16110</name>
</gene>
<evidence type="ECO:0000259" key="3">
    <source>
        <dbReference type="Pfam" id="PF02525"/>
    </source>
</evidence>
<reference evidence="4 5" key="1">
    <citation type="submission" date="2020-02" db="EMBL/GenBank/DDBJ databases">
        <title>Genome sequence of Roseobacter ponti.</title>
        <authorList>
            <person name="Hollensteiner J."/>
            <person name="Schneider D."/>
            <person name="Poehlein A."/>
            <person name="Daniel R."/>
        </authorList>
    </citation>
    <scope>NUCLEOTIDE SEQUENCE [LARGE SCALE GENOMIC DNA]</scope>
    <source>
        <strain evidence="4 5">DSM 106830</strain>
    </source>
</reference>
<dbReference type="AlphaFoldDB" id="A0A858SV69"/>
<dbReference type="RefSeq" id="WP_169641806.1">
    <property type="nucleotide sequence ID" value="NZ_CP048788.1"/>
</dbReference>
<dbReference type="PANTHER" id="PTHR10204:SF34">
    <property type="entry name" value="NAD(P)H DEHYDROGENASE [QUINONE] 1 ISOFORM 1"/>
    <property type="match status" value="1"/>
</dbReference>
<name>A0A858SV69_9RHOB</name>
<evidence type="ECO:0000313" key="4">
    <source>
        <dbReference type="EMBL" id="QJF52585.1"/>
    </source>
</evidence>
<dbReference type="PANTHER" id="PTHR10204">
    <property type="entry name" value="NAD P H OXIDOREDUCTASE-RELATED"/>
    <property type="match status" value="1"/>
</dbReference>
<feature type="domain" description="Flavodoxin-like fold" evidence="3">
    <location>
        <begin position="1"/>
        <end position="207"/>
    </location>
</feature>
<comment type="similarity">
    <text evidence="1">Belongs to the NAD(P)H dehydrogenase (quinone) family.</text>
</comment>
<evidence type="ECO:0000256" key="2">
    <source>
        <dbReference type="ARBA" id="ARBA00023002"/>
    </source>
</evidence>
<protein>
    <submittedName>
        <fullName evidence="4">NAD(P)H-dependent oxidoreductase</fullName>
    </submittedName>
</protein>
<dbReference type="InterPro" id="IPR029039">
    <property type="entry name" value="Flavoprotein-like_sf"/>
</dbReference>
<accession>A0A858SV69</accession>
<proteinExistence type="inferred from homology"/>
<keyword evidence="2" id="KW-0560">Oxidoreductase</keyword>
<dbReference type="InterPro" id="IPR003680">
    <property type="entry name" value="Flavodoxin_fold"/>
</dbReference>
<dbReference type="Proteomes" id="UP000503308">
    <property type="component" value="Chromosome"/>
</dbReference>